<dbReference type="SFLD" id="SFLDS00003">
    <property type="entry name" value="Haloacid_Dehalogenase"/>
    <property type="match status" value="1"/>
</dbReference>
<evidence type="ECO:0000313" key="1">
    <source>
        <dbReference type="EMBL" id="PSB91656.1"/>
    </source>
</evidence>
<dbReference type="InterPro" id="IPR023214">
    <property type="entry name" value="HAD_sf"/>
</dbReference>
<dbReference type="Gene3D" id="3.40.50.1000">
    <property type="entry name" value="HAD superfamily/HAD-like"/>
    <property type="match status" value="1"/>
</dbReference>
<dbReference type="InterPro" id="IPR041492">
    <property type="entry name" value="HAD_2"/>
</dbReference>
<keyword evidence="2" id="KW-1185">Reference proteome</keyword>
<dbReference type="NCBIfam" id="TIGR01549">
    <property type="entry name" value="HAD-SF-IA-v1"/>
    <property type="match status" value="1"/>
</dbReference>
<protein>
    <submittedName>
        <fullName evidence="1">Pyrophosphatase PpaX</fullName>
    </submittedName>
</protein>
<sequence>MQRPEFEMIAFDWDGTLMDSTPSIRCIQEVCRDFHLPVPAYECADRIIGFSLYDALQIAVPTLNRMYYSRFSERYRYHHLRSRSTIVLFEGVRELLDELHTRGCFLTVATGKSRVGLNRALEETGLMGLFDATRCADETFSKPHPSMLQELALELGQDLSRTVMIGDTTDDLQMAKNAGAASVGVCYGGAYSREQLEAFSPNYIASSVFELYEWLLERA</sequence>
<dbReference type="RefSeq" id="WP_106183008.1">
    <property type="nucleotide sequence ID" value="NZ_MUHY01000003.1"/>
</dbReference>
<gene>
    <name evidence="1" type="primary">ppaX</name>
    <name evidence="1" type="ORF">BZL35_00873</name>
</gene>
<evidence type="ECO:0000313" key="2">
    <source>
        <dbReference type="Proteomes" id="UP000242660"/>
    </source>
</evidence>
<dbReference type="PANTHER" id="PTHR43434:SF24">
    <property type="entry name" value="HYDROLASE-RELATED"/>
    <property type="match status" value="1"/>
</dbReference>
<dbReference type="Gene3D" id="1.10.150.240">
    <property type="entry name" value="Putative phosphatase, domain 2"/>
    <property type="match status" value="1"/>
</dbReference>
<dbReference type="InterPro" id="IPR006439">
    <property type="entry name" value="HAD-SF_hydro_IA"/>
</dbReference>
<dbReference type="SFLD" id="SFLDG01135">
    <property type="entry name" value="C1.5.6:_HAD__Beta-PGM__Phospha"/>
    <property type="match status" value="1"/>
</dbReference>
<dbReference type="Proteomes" id="UP000242660">
    <property type="component" value="Unassembled WGS sequence"/>
</dbReference>
<dbReference type="NCBIfam" id="TIGR01509">
    <property type="entry name" value="HAD-SF-IA-v3"/>
    <property type="match status" value="1"/>
</dbReference>
<dbReference type="InterPro" id="IPR050155">
    <property type="entry name" value="HAD-like_hydrolase_sf"/>
</dbReference>
<dbReference type="InterPro" id="IPR036412">
    <property type="entry name" value="HAD-like_sf"/>
</dbReference>
<dbReference type="EMBL" id="MUHY01000003">
    <property type="protein sequence ID" value="PSB91656.1"/>
    <property type="molecule type" value="Genomic_DNA"/>
</dbReference>
<proteinExistence type="predicted"/>
<dbReference type="InterPro" id="IPR023198">
    <property type="entry name" value="PGP-like_dom2"/>
</dbReference>
<dbReference type="SUPFAM" id="SSF56784">
    <property type="entry name" value="HAD-like"/>
    <property type="match status" value="1"/>
</dbReference>
<reference evidence="1 2" key="1">
    <citation type="journal article" date="2017" name="Front. Microbiol.">
        <title>Genome of Ca. Pandoraea novymonadis, an Endosymbiotic Bacterium of the Trypanosomatid Novymonas esmeraldas.</title>
        <authorList>
            <person name="Kostygov A.Y."/>
            <person name="Butenko A."/>
            <person name="Nenarokova A."/>
            <person name="Tashyreva D."/>
            <person name="Flegontov P."/>
            <person name="Lukes J."/>
            <person name="Yurchenko V."/>
        </authorList>
    </citation>
    <scope>NUCLEOTIDE SEQUENCE [LARGE SCALE GENOMIC DNA]</scope>
    <source>
        <strain evidence="1 2">E262</strain>
    </source>
</reference>
<dbReference type="SFLD" id="SFLDG01129">
    <property type="entry name" value="C1.5:_HAD__Beta-PGM__Phosphata"/>
    <property type="match status" value="1"/>
</dbReference>
<dbReference type="Pfam" id="PF13419">
    <property type="entry name" value="HAD_2"/>
    <property type="match status" value="1"/>
</dbReference>
<comment type="caution">
    <text evidence="1">The sequence shown here is derived from an EMBL/GenBank/DDBJ whole genome shotgun (WGS) entry which is preliminary data.</text>
</comment>
<organism evidence="1 2">
    <name type="scientific">Candidatus Pandoraea novymonadis</name>
    <dbReference type="NCBI Taxonomy" id="1808959"/>
    <lineage>
        <taxon>Bacteria</taxon>
        <taxon>Pseudomonadati</taxon>
        <taxon>Pseudomonadota</taxon>
        <taxon>Betaproteobacteria</taxon>
        <taxon>Burkholderiales</taxon>
        <taxon>Burkholderiaceae</taxon>
        <taxon>Pandoraea</taxon>
    </lineage>
</organism>
<dbReference type="PANTHER" id="PTHR43434">
    <property type="entry name" value="PHOSPHOGLYCOLATE PHOSPHATASE"/>
    <property type="match status" value="1"/>
</dbReference>
<name>A0ABX5FCY8_9BURK</name>
<accession>A0ABX5FCY8</accession>